<dbReference type="InterPro" id="IPR051541">
    <property type="entry name" value="PTS_SugarTrans_NitroReg"/>
</dbReference>
<evidence type="ECO:0000256" key="2">
    <source>
        <dbReference type="ARBA" id="ARBA00022553"/>
    </source>
</evidence>
<gene>
    <name evidence="7" type="ORF">SAMN05421736_11225</name>
</gene>
<keyword evidence="3" id="KW-0762">Sugar transport</keyword>
<dbReference type="InterPro" id="IPR002178">
    <property type="entry name" value="PTS_EIIA_type-2_dom"/>
</dbReference>
<protein>
    <submittedName>
        <fullName evidence="7">PTS system, fructose-specific IIA component</fullName>
    </submittedName>
</protein>
<dbReference type="Proteomes" id="UP000198935">
    <property type="component" value="Unassembled WGS sequence"/>
</dbReference>
<dbReference type="InterPro" id="IPR016152">
    <property type="entry name" value="PTrfase/Anion_transptr"/>
</dbReference>
<keyword evidence="1" id="KW-0813">Transport</keyword>
<evidence type="ECO:0000313" key="7">
    <source>
        <dbReference type="EMBL" id="SDZ41283.1"/>
    </source>
</evidence>
<dbReference type="PROSITE" id="PS00372">
    <property type="entry name" value="PTS_EIIA_TYPE_2_HIS"/>
    <property type="match status" value="1"/>
</dbReference>
<dbReference type="PANTHER" id="PTHR47738">
    <property type="entry name" value="PTS SYSTEM FRUCTOSE-LIKE EIIA COMPONENT-RELATED"/>
    <property type="match status" value="1"/>
</dbReference>
<dbReference type="PROSITE" id="PS51094">
    <property type="entry name" value="PTS_EIIA_TYPE_2"/>
    <property type="match status" value="1"/>
</dbReference>
<dbReference type="GO" id="GO:0008982">
    <property type="term" value="F:protein-N(PI)-phosphohistidine-sugar phosphotransferase activity"/>
    <property type="evidence" value="ECO:0007669"/>
    <property type="project" value="InterPro"/>
</dbReference>
<proteinExistence type="predicted"/>
<accession>A0A1H3ST57</accession>
<evidence type="ECO:0000256" key="4">
    <source>
        <dbReference type="ARBA" id="ARBA00022679"/>
    </source>
</evidence>
<evidence type="ECO:0000259" key="6">
    <source>
        <dbReference type="PROSITE" id="PS51094"/>
    </source>
</evidence>
<dbReference type="GO" id="GO:0016020">
    <property type="term" value="C:membrane"/>
    <property type="evidence" value="ECO:0007669"/>
    <property type="project" value="InterPro"/>
</dbReference>
<dbReference type="Gene3D" id="3.40.930.10">
    <property type="entry name" value="Mannitol-specific EII, Chain A"/>
    <property type="match status" value="1"/>
</dbReference>
<dbReference type="EMBL" id="FNPI01000012">
    <property type="protein sequence ID" value="SDZ41283.1"/>
    <property type="molecule type" value="Genomic_DNA"/>
</dbReference>
<dbReference type="NCBIfam" id="TIGR00848">
    <property type="entry name" value="fruA"/>
    <property type="match status" value="1"/>
</dbReference>
<dbReference type="Pfam" id="PF00359">
    <property type="entry name" value="PTS_EIIA_2"/>
    <property type="match status" value="1"/>
</dbReference>
<feature type="domain" description="PTS EIIA type-2" evidence="6">
    <location>
        <begin position="11"/>
        <end position="158"/>
    </location>
</feature>
<keyword evidence="4" id="KW-0808">Transferase</keyword>
<dbReference type="CDD" id="cd00211">
    <property type="entry name" value="PTS_IIA_fru"/>
    <property type="match status" value="1"/>
</dbReference>
<keyword evidence="8" id="KW-1185">Reference proteome</keyword>
<evidence type="ECO:0000256" key="3">
    <source>
        <dbReference type="ARBA" id="ARBA00022597"/>
    </source>
</evidence>
<dbReference type="InterPro" id="IPR004715">
    <property type="entry name" value="PTS_IIA_fruc"/>
</dbReference>
<dbReference type="PANTHER" id="PTHR47738:SF2">
    <property type="entry name" value="PTS SYSTEM FRUCTOSE-LIKE EIIA COMPONENT"/>
    <property type="match status" value="1"/>
</dbReference>
<dbReference type="OrthoDB" id="95460at2"/>
<dbReference type="AlphaFoldDB" id="A0A1H3ST57"/>
<keyword evidence="5" id="KW-0598">Phosphotransferase system</keyword>
<dbReference type="SUPFAM" id="SSF55804">
    <property type="entry name" value="Phoshotransferase/anion transport protein"/>
    <property type="match status" value="1"/>
</dbReference>
<evidence type="ECO:0000256" key="1">
    <source>
        <dbReference type="ARBA" id="ARBA00022448"/>
    </source>
</evidence>
<sequence length="163" mass="18040">MNREEQFPLSHVISPRLVSLNMSFSDKQEAIKKLTELLYANGNINDKQLFLRDVYLREEEGSTCIGQGVAIPHGKSEAVVKTAVAIGVAQNTIPWEGAEAEEQEVNIVILFAVQNADANTKHILMLQQIAILLADDAFITGLHNVESREEVIELVQSFKSGTH</sequence>
<evidence type="ECO:0000313" key="8">
    <source>
        <dbReference type="Proteomes" id="UP000198935"/>
    </source>
</evidence>
<name>A0A1H3ST57_9BACI</name>
<dbReference type="GO" id="GO:0009401">
    <property type="term" value="P:phosphoenolpyruvate-dependent sugar phosphotransferase system"/>
    <property type="evidence" value="ECO:0007669"/>
    <property type="project" value="UniProtKB-KW"/>
</dbReference>
<keyword evidence="2" id="KW-0597">Phosphoprotein</keyword>
<reference evidence="8" key="1">
    <citation type="submission" date="2016-10" db="EMBL/GenBank/DDBJ databases">
        <authorList>
            <person name="Varghese N."/>
            <person name="Submissions S."/>
        </authorList>
    </citation>
    <scope>NUCLEOTIDE SEQUENCE [LARGE SCALE GENOMIC DNA]</scope>
    <source>
        <strain evidence="8">SP</strain>
    </source>
</reference>
<organism evidence="7 8">
    <name type="scientific">Evansella caseinilytica</name>
    <dbReference type="NCBI Taxonomy" id="1503961"/>
    <lineage>
        <taxon>Bacteria</taxon>
        <taxon>Bacillati</taxon>
        <taxon>Bacillota</taxon>
        <taxon>Bacilli</taxon>
        <taxon>Bacillales</taxon>
        <taxon>Bacillaceae</taxon>
        <taxon>Evansella</taxon>
    </lineage>
</organism>
<evidence type="ECO:0000256" key="5">
    <source>
        <dbReference type="ARBA" id="ARBA00022683"/>
    </source>
</evidence>
<dbReference type="STRING" id="1503961.SAMN05421736_11225"/>